<dbReference type="EMBL" id="CM042017">
    <property type="protein sequence ID" value="KAI3689434.1"/>
    <property type="molecule type" value="Genomic_DNA"/>
</dbReference>
<sequence length="73" mass="8505">MGVDPFGCCFNDVEIELFEMIYELYNDFYLAKLRNVSFILQIAATEQWRGRNIVTNNSRALISSLTDYVMNLN</sequence>
<evidence type="ECO:0000313" key="2">
    <source>
        <dbReference type="Proteomes" id="UP001055811"/>
    </source>
</evidence>
<accession>A0ACB8YVN2</accession>
<reference evidence="2" key="1">
    <citation type="journal article" date="2022" name="Mol. Ecol. Resour.">
        <title>The genomes of chicory, endive, great burdock and yacon provide insights into Asteraceae palaeo-polyploidization history and plant inulin production.</title>
        <authorList>
            <person name="Fan W."/>
            <person name="Wang S."/>
            <person name="Wang H."/>
            <person name="Wang A."/>
            <person name="Jiang F."/>
            <person name="Liu H."/>
            <person name="Zhao H."/>
            <person name="Xu D."/>
            <person name="Zhang Y."/>
        </authorList>
    </citation>
    <scope>NUCLEOTIDE SEQUENCE [LARGE SCALE GENOMIC DNA]</scope>
    <source>
        <strain evidence="2">cv. Punajuju</strain>
    </source>
</reference>
<dbReference type="Proteomes" id="UP001055811">
    <property type="component" value="Linkage Group LG09"/>
</dbReference>
<gene>
    <name evidence="1" type="ORF">L2E82_47391</name>
</gene>
<organism evidence="1 2">
    <name type="scientific">Cichorium intybus</name>
    <name type="common">Chicory</name>
    <dbReference type="NCBI Taxonomy" id="13427"/>
    <lineage>
        <taxon>Eukaryota</taxon>
        <taxon>Viridiplantae</taxon>
        <taxon>Streptophyta</taxon>
        <taxon>Embryophyta</taxon>
        <taxon>Tracheophyta</taxon>
        <taxon>Spermatophyta</taxon>
        <taxon>Magnoliopsida</taxon>
        <taxon>eudicotyledons</taxon>
        <taxon>Gunneridae</taxon>
        <taxon>Pentapetalae</taxon>
        <taxon>asterids</taxon>
        <taxon>campanulids</taxon>
        <taxon>Asterales</taxon>
        <taxon>Asteraceae</taxon>
        <taxon>Cichorioideae</taxon>
        <taxon>Cichorieae</taxon>
        <taxon>Cichoriinae</taxon>
        <taxon>Cichorium</taxon>
    </lineage>
</organism>
<keyword evidence="2" id="KW-1185">Reference proteome</keyword>
<protein>
    <submittedName>
        <fullName evidence="1">Uncharacterized protein</fullName>
    </submittedName>
</protein>
<proteinExistence type="predicted"/>
<evidence type="ECO:0000313" key="1">
    <source>
        <dbReference type="EMBL" id="KAI3689434.1"/>
    </source>
</evidence>
<reference evidence="1 2" key="2">
    <citation type="journal article" date="2022" name="Mol. Ecol. Resour.">
        <title>The genomes of chicory, endive, great burdock and yacon provide insights into Asteraceae paleo-polyploidization history and plant inulin production.</title>
        <authorList>
            <person name="Fan W."/>
            <person name="Wang S."/>
            <person name="Wang H."/>
            <person name="Wang A."/>
            <person name="Jiang F."/>
            <person name="Liu H."/>
            <person name="Zhao H."/>
            <person name="Xu D."/>
            <person name="Zhang Y."/>
        </authorList>
    </citation>
    <scope>NUCLEOTIDE SEQUENCE [LARGE SCALE GENOMIC DNA]</scope>
    <source>
        <strain evidence="2">cv. Punajuju</strain>
        <tissue evidence="1">Leaves</tissue>
    </source>
</reference>
<comment type="caution">
    <text evidence="1">The sequence shown here is derived from an EMBL/GenBank/DDBJ whole genome shotgun (WGS) entry which is preliminary data.</text>
</comment>
<name>A0ACB8YVN2_CICIN</name>